<gene>
    <name evidence="1" type="ORF">C8D94_103342</name>
</gene>
<accession>A0A370QAW7</accession>
<evidence type="ECO:0000313" key="2">
    <source>
        <dbReference type="Proteomes" id="UP000255317"/>
    </source>
</evidence>
<dbReference type="Proteomes" id="UP000255317">
    <property type="component" value="Unassembled WGS sequence"/>
</dbReference>
<dbReference type="OrthoDB" id="1319634at2"/>
<sequence length="245" mass="27749">MRSIILLLAVFVFAISCSPRIKSSIEKQEFKQLSTHTPVITLRVSVAVPEGSVFVGETYVGDTGFTTKCTYTEVLEILETEARKAGANIVSIQKIKKPSFASTCYRIGANLYRNTNIQLVNGYIEKQQNRYTSRLPENTDYAVVHFYRPHNPKGGLIGFKIRMDDETVIGRVRDGEKFSYKIKDFGLHKFWARTENITQVYENIERGKEYFFRCGINFGAVVGRANIEQVSPEIGIEESGLMGHQ</sequence>
<organism evidence="1 2">
    <name type="scientific">Marinirhabdus gelatinilytica</name>
    <dbReference type="NCBI Taxonomy" id="1703343"/>
    <lineage>
        <taxon>Bacteria</taxon>
        <taxon>Pseudomonadati</taxon>
        <taxon>Bacteroidota</taxon>
        <taxon>Flavobacteriia</taxon>
        <taxon>Flavobacteriales</taxon>
        <taxon>Flavobacteriaceae</taxon>
    </lineage>
</organism>
<dbReference type="AlphaFoldDB" id="A0A370QAW7"/>
<proteinExistence type="predicted"/>
<dbReference type="PROSITE" id="PS51257">
    <property type="entry name" value="PROKAR_LIPOPROTEIN"/>
    <property type="match status" value="1"/>
</dbReference>
<dbReference type="EMBL" id="QRAO01000003">
    <property type="protein sequence ID" value="RDK85515.1"/>
    <property type="molecule type" value="Genomic_DNA"/>
</dbReference>
<protein>
    <recommendedName>
        <fullName evidence="3">Lipoprotein</fullName>
    </recommendedName>
</protein>
<comment type="caution">
    <text evidence="1">The sequence shown here is derived from an EMBL/GenBank/DDBJ whole genome shotgun (WGS) entry which is preliminary data.</text>
</comment>
<dbReference type="RefSeq" id="WP_115123925.1">
    <property type="nucleotide sequence ID" value="NZ_QRAO01000003.1"/>
</dbReference>
<evidence type="ECO:0000313" key="1">
    <source>
        <dbReference type="EMBL" id="RDK85515.1"/>
    </source>
</evidence>
<keyword evidence="2" id="KW-1185">Reference proteome</keyword>
<name>A0A370QAW7_9FLAO</name>
<reference evidence="1 2" key="1">
    <citation type="submission" date="2018-07" db="EMBL/GenBank/DDBJ databases">
        <title>Genomic Encyclopedia of Type Strains, Phase IV (KMG-IV): sequencing the most valuable type-strain genomes for metagenomic binning, comparative biology and taxonomic classification.</title>
        <authorList>
            <person name="Goeker M."/>
        </authorList>
    </citation>
    <scope>NUCLEOTIDE SEQUENCE [LARGE SCALE GENOMIC DNA]</scope>
    <source>
        <strain evidence="1 2">DSM 101478</strain>
    </source>
</reference>
<evidence type="ECO:0008006" key="3">
    <source>
        <dbReference type="Google" id="ProtNLM"/>
    </source>
</evidence>